<evidence type="ECO:0000313" key="2">
    <source>
        <dbReference type="Proteomes" id="UP000011081"/>
    </source>
</evidence>
<protein>
    <recommendedName>
        <fullName evidence="3">DNA recombination and repair protein Rad51-like C-terminal domain-containing protein</fullName>
    </recommendedName>
</protein>
<dbReference type="Proteomes" id="UP000011081">
    <property type="component" value="Unassembled WGS sequence"/>
</dbReference>
<keyword evidence="2" id="KW-1185">Reference proteome</keyword>
<evidence type="ECO:0008006" key="3">
    <source>
        <dbReference type="Google" id="ProtNLM"/>
    </source>
</evidence>
<dbReference type="Gene3D" id="3.40.50.300">
    <property type="entry name" value="P-loop containing nucleotide triphosphate hydrolases"/>
    <property type="match status" value="1"/>
</dbReference>
<dbReference type="EMBL" id="GL877412">
    <property type="protein sequence ID" value="ELA47775.1"/>
    <property type="molecule type" value="Genomic_DNA"/>
</dbReference>
<evidence type="ECO:0000313" key="1">
    <source>
        <dbReference type="EMBL" id="ELA47775.1"/>
    </source>
</evidence>
<accession>L2GXE4</accession>
<sequence>MLEYNGIVEIAGKKGSGRTNLVLKESLCKRTLFISVKPFPINRYADLLTKKYGNSILEIDNHLNNTFIIIISQIEKMEAFILHKLDSMVKQHGIALIVLYEIDFVLLDDCIEMSSIFHIMNKLHRIRHSNGLHVVFVTLYRKVFSYNYNIRMSMEYFINERYHVIRRNGERTITRIGHINDGVFNMQITNDDVTCARAKGNEN</sequence>
<proteinExistence type="predicted"/>
<gene>
    <name evidence="1" type="ORF">VCUG_00736</name>
</gene>
<dbReference type="AlphaFoldDB" id="L2GXE4"/>
<dbReference type="OMA" id="FVTLYRK"/>
<dbReference type="GeneID" id="19878621"/>
<dbReference type="InParanoid" id="L2GXE4"/>
<dbReference type="InterPro" id="IPR027417">
    <property type="entry name" value="P-loop_NTPase"/>
</dbReference>
<dbReference type="HOGENOM" id="CLU_1349805_0_0_1"/>
<dbReference type="RefSeq" id="XP_008073759.1">
    <property type="nucleotide sequence ID" value="XM_008075568.1"/>
</dbReference>
<dbReference type="OrthoDB" id="1861185at2759"/>
<reference evidence="2" key="1">
    <citation type="submission" date="2011-03" db="EMBL/GenBank/DDBJ databases">
        <title>The genome sequence of Vavraia culicis strain floridensis.</title>
        <authorList>
            <consortium name="The Broad Institute Genome Sequencing Platform"/>
            <person name="Cuomo C."/>
            <person name="Becnel J."/>
            <person name="Sanscrainte N."/>
            <person name="Young S.K."/>
            <person name="Zeng Q."/>
            <person name="Gargeya S."/>
            <person name="Fitzgerald M."/>
            <person name="Haas B."/>
            <person name="Abouelleil A."/>
            <person name="Alvarado L."/>
            <person name="Arachchi H.M."/>
            <person name="Berlin A."/>
            <person name="Chapman S.B."/>
            <person name="Gearin G."/>
            <person name="Goldberg J."/>
            <person name="Griggs A."/>
            <person name="Gujja S."/>
            <person name="Hansen M."/>
            <person name="Heiman D."/>
            <person name="Howarth C."/>
            <person name="Larimer J."/>
            <person name="Lui A."/>
            <person name="MacDonald P.J.P."/>
            <person name="McCowen C."/>
            <person name="Montmayeur A."/>
            <person name="Murphy C."/>
            <person name="Neiman D."/>
            <person name="Pearson M."/>
            <person name="Priest M."/>
            <person name="Roberts A."/>
            <person name="Saif S."/>
            <person name="Shea T."/>
            <person name="Sisk P."/>
            <person name="Stolte C."/>
            <person name="Sykes S."/>
            <person name="Wortman J."/>
            <person name="Nusbaum C."/>
            <person name="Birren B."/>
        </authorList>
    </citation>
    <scope>NUCLEOTIDE SEQUENCE [LARGE SCALE GENOMIC DNA]</scope>
    <source>
        <strain evidence="2">floridensis</strain>
    </source>
</reference>
<dbReference type="VEuPathDB" id="MicrosporidiaDB:VCUG_00736"/>
<dbReference type="SUPFAM" id="SSF52540">
    <property type="entry name" value="P-loop containing nucleoside triphosphate hydrolases"/>
    <property type="match status" value="1"/>
</dbReference>
<name>L2GXE4_VAVCU</name>
<organism evidence="1 2">
    <name type="scientific">Vavraia culicis (isolate floridensis)</name>
    <name type="common">Microsporidian parasite</name>
    <dbReference type="NCBI Taxonomy" id="948595"/>
    <lineage>
        <taxon>Eukaryota</taxon>
        <taxon>Fungi</taxon>
        <taxon>Fungi incertae sedis</taxon>
        <taxon>Microsporidia</taxon>
        <taxon>Pleistophoridae</taxon>
        <taxon>Vavraia</taxon>
    </lineage>
</organism>